<sequence length="82" mass="9238">MIASDVPGGDVPAWSRALKDWLTRAPLREQLRAEAGRRLTSLPYWHHTAADVARALNGETAVHPKWPTVFTMPYPWPPKVSH</sequence>
<comment type="caution">
    <text evidence="1">The sequence shown here is derived from an EMBL/GenBank/DDBJ whole genome shotgun (WGS) entry which is preliminary data.</text>
</comment>
<organism evidence="1 2">
    <name type="scientific">Streptomyces solicavernae</name>
    <dbReference type="NCBI Taxonomy" id="3043614"/>
    <lineage>
        <taxon>Bacteria</taxon>
        <taxon>Bacillati</taxon>
        <taxon>Actinomycetota</taxon>
        <taxon>Actinomycetes</taxon>
        <taxon>Kitasatosporales</taxon>
        <taxon>Streptomycetaceae</taxon>
        <taxon>Streptomyces</taxon>
    </lineage>
</organism>
<protein>
    <submittedName>
        <fullName evidence="1">Uncharacterized protein</fullName>
    </submittedName>
</protein>
<name>A0ABT6S1S5_9ACTN</name>
<dbReference type="EMBL" id="JASCIR010000058">
    <property type="protein sequence ID" value="MDI3390636.1"/>
    <property type="molecule type" value="Genomic_DNA"/>
</dbReference>
<evidence type="ECO:0000313" key="1">
    <source>
        <dbReference type="EMBL" id="MDI3390636.1"/>
    </source>
</evidence>
<proteinExistence type="predicted"/>
<gene>
    <name evidence="1" type="ORF">QIS99_31235</name>
</gene>
<dbReference type="RefSeq" id="WP_282517120.1">
    <property type="nucleotide sequence ID" value="NZ_JASCIR010000058.1"/>
</dbReference>
<reference evidence="1 2" key="1">
    <citation type="submission" date="2023-05" db="EMBL/GenBank/DDBJ databases">
        <title>Draft genome sequence of Streptomyces sp. B-S-A8 isolated from a cave soil in Thailand.</title>
        <authorList>
            <person name="Chamroensaksri N."/>
            <person name="Muangham S."/>
        </authorList>
    </citation>
    <scope>NUCLEOTIDE SEQUENCE [LARGE SCALE GENOMIC DNA]</scope>
    <source>
        <strain evidence="1 2">B-S-A8</strain>
    </source>
</reference>
<keyword evidence="2" id="KW-1185">Reference proteome</keyword>
<evidence type="ECO:0000313" key="2">
    <source>
        <dbReference type="Proteomes" id="UP001224661"/>
    </source>
</evidence>
<accession>A0ABT6S1S5</accession>
<dbReference type="Proteomes" id="UP001224661">
    <property type="component" value="Unassembled WGS sequence"/>
</dbReference>